<dbReference type="Proteomes" id="UP001156702">
    <property type="component" value="Unassembled WGS sequence"/>
</dbReference>
<reference evidence="2" key="1">
    <citation type="journal article" date="2019" name="Int. J. Syst. Evol. Microbiol.">
        <title>The Global Catalogue of Microorganisms (GCM) 10K type strain sequencing project: providing services to taxonomists for standard genome sequencing and annotation.</title>
        <authorList>
            <consortium name="The Broad Institute Genomics Platform"/>
            <consortium name="The Broad Institute Genome Sequencing Center for Infectious Disease"/>
            <person name="Wu L."/>
            <person name="Ma J."/>
        </authorList>
    </citation>
    <scope>NUCLEOTIDE SEQUENCE [LARGE SCALE GENOMIC DNA]</scope>
    <source>
        <strain evidence="2">NBRC 102122</strain>
    </source>
</reference>
<organism evidence="1 2">
    <name type="scientific">Shinella yambaruensis</name>
    <dbReference type="NCBI Taxonomy" id="415996"/>
    <lineage>
        <taxon>Bacteria</taxon>
        <taxon>Pseudomonadati</taxon>
        <taxon>Pseudomonadota</taxon>
        <taxon>Alphaproteobacteria</taxon>
        <taxon>Hyphomicrobiales</taxon>
        <taxon>Rhizobiaceae</taxon>
        <taxon>Shinella</taxon>
    </lineage>
</organism>
<proteinExistence type="predicted"/>
<comment type="caution">
    <text evidence="1">The sequence shown here is derived from an EMBL/GenBank/DDBJ whole genome shotgun (WGS) entry which is preliminary data.</text>
</comment>
<evidence type="ECO:0000313" key="2">
    <source>
        <dbReference type="Proteomes" id="UP001156702"/>
    </source>
</evidence>
<keyword evidence="2" id="KW-1185">Reference proteome</keyword>
<dbReference type="EMBL" id="BSOP01000018">
    <property type="protein sequence ID" value="GLR51231.1"/>
    <property type="molecule type" value="Genomic_DNA"/>
</dbReference>
<name>A0ABQ5ZGT6_9HYPH</name>
<evidence type="ECO:0000313" key="1">
    <source>
        <dbReference type="EMBL" id="GLR51231.1"/>
    </source>
</evidence>
<protein>
    <submittedName>
        <fullName evidence="1">Uncharacterized protein</fullName>
    </submittedName>
</protein>
<accession>A0ABQ5ZGT6</accession>
<sequence length="77" mass="8648">MQADDGERREAANVIRSLVMNIEVMPREGRENWNWGVLSDRGYRNSGINREQAGTNGKTLKVQALGGAKREVERSAF</sequence>
<gene>
    <name evidence="1" type="ORF">GCM10007923_24390</name>
</gene>
<dbReference type="RefSeq" id="WP_244768423.1">
    <property type="nucleotide sequence ID" value="NZ_BSOP01000018.1"/>
</dbReference>